<name>A0A0K2TLQ3_LEPSM</name>
<dbReference type="AlphaFoldDB" id="A0A0K2TLQ3"/>
<dbReference type="EMBL" id="HACA01009682">
    <property type="protein sequence ID" value="CDW27043.1"/>
    <property type="molecule type" value="Transcribed_RNA"/>
</dbReference>
<organism evidence="1">
    <name type="scientific">Lepeophtheirus salmonis</name>
    <name type="common">Salmon louse</name>
    <name type="synonym">Caligus salmonis</name>
    <dbReference type="NCBI Taxonomy" id="72036"/>
    <lineage>
        <taxon>Eukaryota</taxon>
        <taxon>Metazoa</taxon>
        <taxon>Ecdysozoa</taxon>
        <taxon>Arthropoda</taxon>
        <taxon>Crustacea</taxon>
        <taxon>Multicrustacea</taxon>
        <taxon>Hexanauplia</taxon>
        <taxon>Copepoda</taxon>
        <taxon>Siphonostomatoida</taxon>
        <taxon>Caligidae</taxon>
        <taxon>Lepeophtheirus</taxon>
    </lineage>
</organism>
<reference evidence="1" key="1">
    <citation type="submission" date="2014-05" db="EMBL/GenBank/DDBJ databases">
        <authorList>
            <person name="Chronopoulou M."/>
        </authorList>
    </citation>
    <scope>NUCLEOTIDE SEQUENCE</scope>
    <source>
        <tissue evidence="1">Whole organism</tissue>
    </source>
</reference>
<proteinExistence type="predicted"/>
<accession>A0A0K2TLQ3</accession>
<evidence type="ECO:0000313" key="1">
    <source>
        <dbReference type="EMBL" id="CDW27043.1"/>
    </source>
</evidence>
<protein>
    <submittedName>
        <fullName evidence="1">Uncharacterized protein</fullName>
    </submittedName>
</protein>
<sequence length="20" mass="2308">MGTSPYFVLYTFSLTNFGVY</sequence>